<feature type="compositionally biased region" description="Polar residues" evidence="6">
    <location>
        <begin position="289"/>
        <end position="335"/>
    </location>
</feature>
<feature type="compositionally biased region" description="Basic and acidic residues" evidence="6">
    <location>
        <begin position="1048"/>
        <end position="1062"/>
    </location>
</feature>
<feature type="compositionally biased region" description="Basic and acidic residues" evidence="6">
    <location>
        <begin position="719"/>
        <end position="728"/>
    </location>
</feature>
<keyword evidence="5" id="KW-0539">Nucleus</keyword>
<feature type="compositionally biased region" description="Basic residues" evidence="6">
    <location>
        <begin position="561"/>
        <end position="570"/>
    </location>
</feature>
<evidence type="ECO:0000256" key="4">
    <source>
        <dbReference type="ARBA" id="ARBA00023204"/>
    </source>
</evidence>
<sequence>MVAIWFESSSETSCASENASPDSGEEDRGEVDRREGPCGEMEREEDSDRRSCLDLLRLAMEGSDEASCDPLATAGVCRVNTSEDEIDDDAIAETQLFCSDAESIGLSDKATPEPVERSVNETVQSSSDEQESERDVQQLSHETMSLDATQPVSQCLSDRGSQETGTLPHLKKEVPASAWMKDLQQEGESADLEGSSETENATRTDEQSLKLELEATQLNVEEGPSVQEPPAQTITPIYKDNQGSDVPSETMEQPLDDEETQATDNDATQAYSLDVPDSDCGTAHVPGSDSGTAQVPGSDSGTAQVPGSDSGTAQVPGSDSGTAQVPGSDSGTAQVQIVVPHRSQVQIVVPHKSQVQIVVPHKSQVQIDGTAQVPGSDSGTAQVPGSDSGNTLACSLSKETAGDGATASVHRDGTGNENTQAVEPSITAAEELAPETSTVGIRKLSSRRGLSRSKKNEEPEKNIQTPPEKKEQPEKASASPGSQREKPDEQSAGEPQLSEPEKKEVEAEKETRRGGRRVAESQVETTAKEEVPVATTSRKRTRKNSSEAEPSASGINEQRGRRQVSRKSARKLINEEELEQSASKIEESLATEILPVNPPGEIESLTEDDNKGIPVVPTTKVSCDQASLENKEIACPETSISSPVIEINEPIESNKNEITAKNKRQVAVKRKNEAQSVDNSEKDQDKNEEIQKKDESKQSEKIKQEEIQGRKANRKSRVKPPESDKSEDTPANISEESKKIEEVCPPDITSGNEKSRRTRRSLKEETKEEPEHVQEVERKTRWSASVKNTEPKNKENKQENQEDKPTSNKMQKITKNKSKEETTKPEEDIKIEDHTVVRKSRRTQKNVKEEQKTEDNKEAHETSISDSQTSRRSRRENRGEVSMVKEEIVKETTSRRTRRHSKEEEDVKLEEDQNKKPKRTKKDSKEESKIEETVEESFHEVKEEDVEKKTTRKTRKNLKDDEKESKQTEDNSKSERSTRTRAKTSNESRESHEELEVKKTAEEESSKLSPQEEKSQPAVGRGRRAAKKEDIPQVSTPVSSRKRGQATKAEEVKRKKSEKEEDQKEEELQMVETPKSRKGRPRKLISVSENLQTVKEISPPDPSPSRGTRQSSALSTTPEARTPRRTNRTFTSVAATSPYVAQSGSAPKILFTGVVDTEGEEAIRSLGGEIAESVFDCTHLVTDRVRRTVKFLCALARGIPIVTLAWIDKCKKSGCFLSPNGFLVNDKEQEKTFNFMLSRSLQKAKKRPLLEGYEIHVTANVKPEPDHMKDIIRCSGATFLPKLPRSFKEKCVIVSCPEDAARCKSVPASVPITSAEFILSGILRQEVNPTAYLLNPTAPDTGPTPAKRRR</sequence>
<feature type="region of interest" description="Disordered" evidence="6">
    <location>
        <begin position="634"/>
        <end position="1132"/>
    </location>
</feature>
<dbReference type="PANTHER" id="PTHR23196:SF34">
    <property type="entry name" value="MEDIATOR OF DNA DAMAGE CHECKPOINT PROTEIN 1"/>
    <property type="match status" value="1"/>
</dbReference>
<dbReference type="InterPro" id="IPR001357">
    <property type="entry name" value="BRCT_dom"/>
</dbReference>
<dbReference type="InterPro" id="IPR036420">
    <property type="entry name" value="BRCT_dom_sf"/>
</dbReference>
<feature type="compositionally biased region" description="Polar residues" evidence="6">
    <location>
        <begin position="230"/>
        <end position="251"/>
    </location>
</feature>
<feature type="compositionally biased region" description="Basic and acidic residues" evidence="6">
    <location>
        <begin position="901"/>
        <end position="915"/>
    </location>
</feature>
<evidence type="ECO:0000259" key="7">
    <source>
        <dbReference type="PROSITE" id="PS50172"/>
    </source>
</evidence>
<feature type="compositionally biased region" description="Basic and acidic residues" evidence="6">
    <location>
        <begin position="789"/>
        <end position="806"/>
    </location>
</feature>
<evidence type="ECO:0000256" key="3">
    <source>
        <dbReference type="ARBA" id="ARBA00022763"/>
    </source>
</evidence>
<evidence type="ECO:0000256" key="2">
    <source>
        <dbReference type="ARBA" id="ARBA00022553"/>
    </source>
</evidence>
<feature type="compositionally biased region" description="Basic and acidic residues" evidence="6">
    <location>
        <begin position="957"/>
        <end position="1015"/>
    </location>
</feature>
<feature type="compositionally biased region" description="Basic and acidic residues" evidence="6">
    <location>
        <begin position="499"/>
        <end position="519"/>
    </location>
</feature>
<dbReference type="EMBL" id="CAUEEQ010003280">
    <property type="protein sequence ID" value="CAJ0924836.1"/>
    <property type="molecule type" value="Genomic_DNA"/>
</dbReference>
<feature type="compositionally biased region" description="Basic and acidic residues" evidence="6">
    <location>
        <begin position="923"/>
        <end position="949"/>
    </location>
</feature>
<dbReference type="Pfam" id="PF16589">
    <property type="entry name" value="BRCT_2"/>
    <property type="match status" value="1"/>
</dbReference>
<feature type="compositionally biased region" description="Polar residues" evidence="6">
    <location>
        <begin position="139"/>
        <end position="156"/>
    </location>
</feature>
<keyword evidence="3" id="KW-0227">DNA damage</keyword>
<dbReference type="InterPro" id="IPR051579">
    <property type="entry name" value="DDR_Transcriptional_Reg"/>
</dbReference>
<feature type="compositionally biased region" description="Basic and acidic residues" evidence="6">
    <location>
        <begin position="454"/>
        <end position="474"/>
    </location>
</feature>
<evidence type="ECO:0000256" key="6">
    <source>
        <dbReference type="SAM" id="MobiDB-lite"/>
    </source>
</evidence>
<proteinExistence type="predicted"/>
<evidence type="ECO:0000256" key="1">
    <source>
        <dbReference type="ARBA" id="ARBA00004123"/>
    </source>
</evidence>
<keyword evidence="4" id="KW-0234">DNA repair</keyword>
<feature type="compositionally biased region" description="Basic and acidic residues" evidence="6">
    <location>
        <begin position="846"/>
        <end position="863"/>
    </location>
</feature>
<feature type="compositionally biased region" description="Polar residues" evidence="6">
    <location>
        <begin position="7"/>
        <end position="21"/>
    </location>
</feature>
<feature type="compositionally biased region" description="Basic and acidic residues" evidence="6">
    <location>
        <begin position="817"/>
        <end position="836"/>
    </location>
</feature>
<organism evidence="8 9">
    <name type="scientific">Ranitomeya imitator</name>
    <name type="common">mimic poison frog</name>
    <dbReference type="NCBI Taxonomy" id="111125"/>
    <lineage>
        <taxon>Eukaryota</taxon>
        <taxon>Metazoa</taxon>
        <taxon>Chordata</taxon>
        <taxon>Craniata</taxon>
        <taxon>Vertebrata</taxon>
        <taxon>Euteleostomi</taxon>
        <taxon>Amphibia</taxon>
        <taxon>Batrachia</taxon>
        <taxon>Anura</taxon>
        <taxon>Neobatrachia</taxon>
        <taxon>Hyloidea</taxon>
        <taxon>Dendrobatidae</taxon>
        <taxon>Dendrobatinae</taxon>
        <taxon>Ranitomeya</taxon>
    </lineage>
</organism>
<keyword evidence="9" id="KW-1185">Reference proteome</keyword>
<feature type="region of interest" description="Disordered" evidence="6">
    <location>
        <begin position="1"/>
        <end position="49"/>
    </location>
</feature>
<feature type="compositionally biased region" description="Basic residues" evidence="6">
    <location>
        <begin position="444"/>
        <end position="453"/>
    </location>
</feature>
<feature type="compositionally biased region" description="Basic and acidic residues" evidence="6">
    <location>
        <begin position="200"/>
        <end position="213"/>
    </location>
</feature>
<feature type="compositionally biased region" description="Basic and acidic residues" evidence="6">
    <location>
        <begin position="876"/>
        <end position="894"/>
    </location>
</feature>
<dbReference type="SMART" id="SM00292">
    <property type="entry name" value="BRCT"/>
    <property type="match status" value="2"/>
</dbReference>
<evidence type="ECO:0000256" key="5">
    <source>
        <dbReference type="ARBA" id="ARBA00023242"/>
    </source>
</evidence>
<feature type="compositionally biased region" description="Polar residues" evidence="6">
    <location>
        <begin position="1105"/>
        <end position="1119"/>
    </location>
</feature>
<reference evidence="8" key="1">
    <citation type="submission" date="2023-07" db="EMBL/GenBank/DDBJ databases">
        <authorList>
            <person name="Stuckert A."/>
        </authorList>
    </citation>
    <scope>NUCLEOTIDE SEQUENCE</scope>
</reference>
<dbReference type="PROSITE" id="PS50172">
    <property type="entry name" value="BRCT"/>
    <property type="match status" value="1"/>
</dbReference>
<gene>
    <name evidence="8" type="ORF">RIMI_LOCUS2358316</name>
</gene>
<feature type="compositionally biased region" description="Polar residues" evidence="6">
    <location>
        <begin position="368"/>
        <end position="398"/>
    </location>
</feature>
<feature type="compositionally biased region" description="Basic and acidic residues" evidence="6">
    <location>
        <begin position="30"/>
        <end position="49"/>
    </location>
</feature>
<feature type="compositionally biased region" description="Polar residues" evidence="6">
    <location>
        <begin position="262"/>
        <end position="271"/>
    </location>
</feature>
<feature type="compositionally biased region" description="Basic and acidic residues" evidence="6">
    <location>
        <begin position="761"/>
        <end position="780"/>
    </location>
</feature>
<name>A0ABN9KUR5_9NEOB</name>
<comment type="caution">
    <text evidence="8">The sequence shown here is derived from an EMBL/GenBank/DDBJ whole genome shotgun (WGS) entry which is preliminary data.</text>
</comment>
<feature type="compositionally biased region" description="Basic and acidic residues" evidence="6">
    <location>
        <begin position="679"/>
        <end position="709"/>
    </location>
</feature>
<feature type="region of interest" description="Disordered" evidence="6">
    <location>
        <begin position="368"/>
        <end position="617"/>
    </location>
</feature>
<evidence type="ECO:0000313" key="8">
    <source>
        <dbReference type="EMBL" id="CAJ0924836.1"/>
    </source>
</evidence>
<feature type="region of interest" description="Disordered" evidence="6">
    <location>
        <begin position="103"/>
        <end position="335"/>
    </location>
</feature>
<dbReference type="Proteomes" id="UP001176940">
    <property type="component" value="Unassembled WGS sequence"/>
</dbReference>
<accession>A0ABN9KUR5</accession>
<dbReference type="PANTHER" id="PTHR23196">
    <property type="entry name" value="PAX TRANSCRIPTION ACTIVATION DOMAIN INTERACTING PROTEIN"/>
    <property type="match status" value="1"/>
</dbReference>
<dbReference type="Gene3D" id="3.40.50.10190">
    <property type="entry name" value="BRCT domain"/>
    <property type="match status" value="2"/>
</dbReference>
<dbReference type="SUPFAM" id="SSF52113">
    <property type="entry name" value="BRCT domain"/>
    <property type="match status" value="1"/>
</dbReference>
<dbReference type="Pfam" id="PF16770">
    <property type="entry name" value="RTT107_BRCT_5"/>
    <property type="match status" value="1"/>
</dbReference>
<evidence type="ECO:0000313" key="9">
    <source>
        <dbReference type="Proteomes" id="UP001176940"/>
    </source>
</evidence>
<dbReference type="CDD" id="cd17744">
    <property type="entry name" value="BRCT_MDC1_rpt1"/>
    <property type="match status" value="1"/>
</dbReference>
<dbReference type="CDD" id="cd18441">
    <property type="entry name" value="BRCT_MDC1_rpt2"/>
    <property type="match status" value="1"/>
</dbReference>
<protein>
    <recommendedName>
        <fullName evidence="7">BRCT domain-containing protein</fullName>
    </recommendedName>
</protein>
<feature type="domain" description="BRCT" evidence="7">
    <location>
        <begin position="1146"/>
        <end position="1224"/>
    </location>
</feature>
<keyword evidence="2" id="KW-0597">Phosphoprotein</keyword>
<comment type="subcellular location">
    <subcellularLocation>
        <location evidence="1">Nucleus</location>
    </subcellularLocation>
</comment>
<feature type="compositionally biased region" description="Basic and acidic residues" evidence="6">
    <location>
        <begin position="110"/>
        <end position="119"/>
    </location>
</feature>